<reference evidence="8 9" key="1">
    <citation type="submission" date="2022-09" db="EMBL/GenBank/DDBJ databases">
        <authorList>
            <person name="Han X.L."/>
            <person name="Wang Q."/>
            <person name="Lu T."/>
        </authorList>
    </citation>
    <scope>NUCLEOTIDE SEQUENCE [LARGE SCALE GENOMIC DNA]</scope>
    <source>
        <strain evidence="8 9">WQ 127069</strain>
    </source>
</reference>
<evidence type="ECO:0000256" key="5">
    <source>
        <dbReference type="ARBA" id="ARBA00033748"/>
    </source>
</evidence>
<evidence type="ECO:0000256" key="1">
    <source>
        <dbReference type="ARBA" id="ARBA00022630"/>
    </source>
</evidence>
<protein>
    <submittedName>
        <fullName evidence="8">LLM class flavin-dependent oxidoreductase</fullName>
    </submittedName>
</protein>
<dbReference type="InterPro" id="IPR036661">
    <property type="entry name" value="Luciferase-like_sf"/>
</dbReference>
<dbReference type="NCBIfam" id="TIGR03860">
    <property type="entry name" value="FMN_nitrolo"/>
    <property type="match status" value="1"/>
</dbReference>
<feature type="domain" description="Luciferase-like" evidence="7">
    <location>
        <begin position="26"/>
        <end position="390"/>
    </location>
</feature>
<feature type="region of interest" description="Disordered" evidence="6">
    <location>
        <begin position="435"/>
        <end position="456"/>
    </location>
</feature>
<dbReference type="Proteomes" id="UP001652445">
    <property type="component" value="Unassembled WGS sequence"/>
</dbReference>
<dbReference type="Pfam" id="PF00296">
    <property type="entry name" value="Bac_luciferase"/>
    <property type="match status" value="1"/>
</dbReference>
<dbReference type="PANTHER" id="PTHR30011:SF16">
    <property type="entry name" value="C2H2 FINGER DOMAIN TRANSCRIPTION FACTOR (EUROFUNG)-RELATED"/>
    <property type="match status" value="1"/>
</dbReference>
<proteinExistence type="inferred from homology"/>
<evidence type="ECO:0000256" key="6">
    <source>
        <dbReference type="SAM" id="MobiDB-lite"/>
    </source>
</evidence>
<dbReference type="InterPro" id="IPR016215">
    <property type="entry name" value="NTA_MOA"/>
</dbReference>
<name>A0ABT2USB9_9BACL</name>
<dbReference type="RefSeq" id="WP_262688333.1">
    <property type="nucleotide sequence ID" value="NZ_JAOQIO010000121.1"/>
</dbReference>
<evidence type="ECO:0000256" key="2">
    <source>
        <dbReference type="ARBA" id="ARBA00022643"/>
    </source>
</evidence>
<evidence type="ECO:0000256" key="3">
    <source>
        <dbReference type="ARBA" id="ARBA00023002"/>
    </source>
</evidence>
<keyword evidence="3" id="KW-0560">Oxidoreductase</keyword>
<dbReference type="CDD" id="cd01095">
    <property type="entry name" value="Nitrilotriacetate_monoxgenase"/>
    <property type="match status" value="1"/>
</dbReference>
<comment type="caution">
    <text evidence="8">The sequence shown here is derived from an EMBL/GenBank/DDBJ whole genome shotgun (WGS) entry which is preliminary data.</text>
</comment>
<sequence>MAKKRIYLNAIEKSCPTDTPGLWAHPDDEGHRYKDLSYWTELAQLLESGGFDAVFFPDVLGQYDVYKKSRDTCLEQAIQAPINDPTYVIPAMAAVTKHLGFAVTCSTTYEHPYALARKMSTLDHLTKGRIGWNVVTSFLKSAARNYGLEDQLTAEERYEIGEEYLDVCYKLWEASWEADAVVQDREARIYTDPSKVHDIGHEGARFKVPGIHLCEPSPQRTPVIYQAGASTRGRAFAASHAEDVFLNTPTPEATKTIIDDIRSKAQAVGRRLEDLLFFPKLTVIVGRTEEEAQRKYQDYLKYSSTEGLLALLGGWSGIDFADYGPERLLQFAKNSNNRSIIEYLNDYPDKHWTVDELANIYAFGTTSLTIGSPEQIVDAMERYIEQTGADGFNISYITRPGTIRDFVELVVPELRRRGLVQEHYSDGVLRDKLFGQGPNLPDQHPGRTRSVLGVRA</sequence>
<dbReference type="SUPFAM" id="SSF51679">
    <property type="entry name" value="Bacterial luciferase-like"/>
    <property type="match status" value="1"/>
</dbReference>
<dbReference type="PANTHER" id="PTHR30011">
    <property type="entry name" value="ALKANESULFONATE MONOOXYGENASE-RELATED"/>
    <property type="match status" value="1"/>
</dbReference>
<dbReference type="Gene3D" id="3.20.20.30">
    <property type="entry name" value="Luciferase-like domain"/>
    <property type="match status" value="1"/>
</dbReference>
<dbReference type="PIRSF" id="PIRSF000337">
    <property type="entry name" value="NTA_MOA"/>
    <property type="match status" value="1"/>
</dbReference>
<dbReference type="EMBL" id="JAOQIO010000121">
    <property type="protein sequence ID" value="MCU6797570.1"/>
    <property type="molecule type" value="Genomic_DNA"/>
</dbReference>
<comment type="similarity">
    <text evidence="5">Belongs to the NtaA/SnaA/DszA monooxygenase family.</text>
</comment>
<organism evidence="8 9">
    <name type="scientific">Paenibacillus baimaensis</name>
    <dbReference type="NCBI Taxonomy" id="2982185"/>
    <lineage>
        <taxon>Bacteria</taxon>
        <taxon>Bacillati</taxon>
        <taxon>Bacillota</taxon>
        <taxon>Bacilli</taxon>
        <taxon>Bacillales</taxon>
        <taxon>Paenibacillaceae</taxon>
        <taxon>Paenibacillus</taxon>
    </lineage>
</organism>
<keyword evidence="2" id="KW-0288">FMN</keyword>
<keyword evidence="4" id="KW-0503">Monooxygenase</keyword>
<evidence type="ECO:0000313" key="8">
    <source>
        <dbReference type="EMBL" id="MCU6797570.1"/>
    </source>
</evidence>
<accession>A0ABT2USB9</accession>
<dbReference type="InterPro" id="IPR051260">
    <property type="entry name" value="Diverse_substr_monoxygenases"/>
</dbReference>
<evidence type="ECO:0000313" key="9">
    <source>
        <dbReference type="Proteomes" id="UP001652445"/>
    </source>
</evidence>
<keyword evidence="9" id="KW-1185">Reference proteome</keyword>
<dbReference type="InterPro" id="IPR011251">
    <property type="entry name" value="Luciferase-like_dom"/>
</dbReference>
<gene>
    <name evidence="8" type="ORF">OB236_36140</name>
</gene>
<evidence type="ECO:0000256" key="4">
    <source>
        <dbReference type="ARBA" id="ARBA00023033"/>
    </source>
</evidence>
<keyword evidence="1" id="KW-0285">Flavoprotein</keyword>
<evidence type="ECO:0000259" key="7">
    <source>
        <dbReference type="Pfam" id="PF00296"/>
    </source>
</evidence>